<organism evidence="4 5">
    <name type="scientific">Thermanaerothrix solaris</name>
    <dbReference type="NCBI Taxonomy" id="3058434"/>
    <lineage>
        <taxon>Bacteria</taxon>
        <taxon>Bacillati</taxon>
        <taxon>Chloroflexota</taxon>
        <taxon>Anaerolineae</taxon>
        <taxon>Anaerolineales</taxon>
        <taxon>Anaerolineaceae</taxon>
        <taxon>Thermanaerothrix</taxon>
    </lineage>
</organism>
<name>A0ABU3NLD2_9CHLR</name>
<comment type="catalytic activity">
    <reaction evidence="3">
        <text>L-glutaminyl-[protein] + H2O = L-glutamyl-[protein] + NH4(+)</text>
        <dbReference type="Rhea" id="RHEA:16441"/>
        <dbReference type="Rhea" id="RHEA-COMP:10207"/>
        <dbReference type="Rhea" id="RHEA-COMP:10208"/>
        <dbReference type="ChEBI" id="CHEBI:15377"/>
        <dbReference type="ChEBI" id="CHEBI:28938"/>
        <dbReference type="ChEBI" id="CHEBI:29973"/>
        <dbReference type="ChEBI" id="CHEBI:30011"/>
        <dbReference type="EC" id="3.5.1.44"/>
    </reaction>
</comment>
<dbReference type="InterPro" id="IPR005659">
    <property type="entry name" value="Chemorcpt_Glu_NH3ase_CheD"/>
</dbReference>
<dbReference type="PANTHER" id="PTHR35147:SF1">
    <property type="entry name" value="CHEMORECEPTOR GLUTAMINE DEAMIDASE CHED-RELATED"/>
    <property type="match status" value="1"/>
</dbReference>
<dbReference type="PANTHER" id="PTHR35147">
    <property type="entry name" value="CHEMORECEPTOR GLUTAMINE DEAMIDASE CHED-RELATED"/>
    <property type="match status" value="1"/>
</dbReference>
<keyword evidence="2 3" id="KW-0378">Hydrolase</keyword>
<dbReference type="InterPro" id="IPR038592">
    <property type="entry name" value="CheD-like_sf"/>
</dbReference>
<dbReference type="Proteomes" id="UP001254165">
    <property type="component" value="Unassembled WGS sequence"/>
</dbReference>
<evidence type="ECO:0000256" key="1">
    <source>
        <dbReference type="ARBA" id="ARBA00022500"/>
    </source>
</evidence>
<proteinExistence type="inferred from homology"/>
<dbReference type="HAMAP" id="MF_01440">
    <property type="entry name" value="CheD"/>
    <property type="match status" value="1"/>
</dbReference>
<protein>
    <recommendedName>
        <fullName evidence="3">Probable chemoreceptor glutamine deamidase CheD</fullName>
        <ecNumber evidence="3">3.5.1.44</ecNumber>
    </recommendedName>
</protein>
<comment type="function">
    <text evidence="3">Probably deamidates glutamine residues to glutamate on methyl-accepting chemotaxis receptors (MCPs), playing an important role in chemotaxis.</text>
</comment>
<dbReference type="Gene3D" id="3.30.1330.200">
    <property type="match status" value="1"/>
</dbReference>
<comment type="similarity">
    <text evidence="3">Belongs to the CheD family.</text>
</comment>
<reference evidence="4 5" key="1">
    <citation type="submission" date="2023-07" db="EMBL/GenBank/DDBJ databases">
        <title>Novel species of Thermanaerothrix with wide hydrolytic capabilities.</title>
        <authorList>
            <person name="Zayulina K.S."/>
            <person name="Podosokorskaya O.A."/>
            <person name="Elcheninov A.G."/>
        </authorList>
    </citation>
    <scope>NUCLEOTIDE SEQUENCE [LARGE SCALE GENOMIC DNA]</scope>
    <source>
        <strain evidence="4 5">4228-RoL</strain>
    </source>
</reference>
<keyword evidence="1 3" id="KW-0145">Chemotaxis</keyword>
<evidence type="ECO:0000313" key="4">
    <source>
        <dbReference type="EMBL" id="MDT8897637.1"/>
    </source>
</evidence>
<comment type="caution">
    <text evidence="4">The sequence shown here is derived from an EMBL/GenBank/DDBJ whole genome shotgun (WGS) entry which is preliminary data.</text>
</comment>
<sequence>MSQILSVGLGEAVVSNDPREVLVAYGLGSCLGVAIYDPVSRLAGLLHAVLPLNGNGHQDNPYKYVDSGIQALVEAMEAAGGQRRYFIVKLVGGANMLLSSALSHTFEIGTRNVQAAYRVLEMLNLKVAGAEVGGNVGRTVKLYVESGKLVVRQIGGVEQTL</sequence>
<gene>
    <name evidence="3" type="primary">cheD</name>
    <name evidence="4" type="ORF">QYE77_05110</name>
</gene>
<dbReference type="Pfam" id="PF03975">
    <property type="entry name" value="CheD"/>
    <property type="match status" value="1"/>
</dbReference>
<dbReference type="EC" id="3.5.1.44" evidence="3"/>
<keyword evidence="5" id="KW-1185">Reference proteome</keyword>
<evidence type="ECO:0000256" key="2">
    <source>
        <dbReference type="ARBA" id="ARBA00022801"/>
    </source>
</evidence>
<accession>A0ABU3NLD2</accession>
<dbReference type="RefSeq" id="WP_315624300.1">
    <property type="nucleotide sequence ID" value="NZ_JAUHMF010000001.1"/>
</dbReference>
<dbReference type="InterPro" id="IPR011324">
    <property type="entry name" value="Cytotoxic_necrot_fac-like_cat"/>
</dbReference>
<dbReference type="EMBL" id="JAUHMF010000001">
    <property type="protein sequence ID" value="MDT8897637.1"/>
    <property type="molecule type" value="Genomic_DNA"/>
</dbReference>
<dbReference type="CDD" id="cd16352">
    <property type="entry name" value="CheD"/>
    <property type="match status" value="1"/>
</dbReference>
<evidence type="ECO:0000313" key="5">
    <source>
        <dbReference type="Proteomes" id="UP001254165"/>
    </source>
</evidence>
<dbReference type="SUPFAM" id="SSF64438">
    <property type="entry name" value="CNF1/YfiH-like putative cysteine hydrolases"/>
    <property type="match status" value="1"/>
</dbReference>
<evidence type="ECO:0000256" key="3">
    <source>
        <dbReference type="HAMAP-Rule" id="MF_01440"/>
    </source>
</evidence>